<dbReference type="Pfam" id="PF06825">
    <property type="entry name" value="HSBP1"/>
    <property type="match status" value="1"/>
</dbReference>
<evidence type="ECO:0000313" key="10">
    <source>
        <dbReference type="Proteomes" id="UP000494106"/>
    </source>
</evidence>
<dbReference type="GO" id="GO:0005634">
    <property type="term" value="C:nucleus"/>
    <property type="evidence" value="ECO:0007669"/>
    <property type="project" value="UniProtKB-SubCell"/>
</dbReference>
<keyword evidence="3" id="KW-0539">Nucleus</keyword>
<comment type="subcellular location">
    <subcellularLocation>
        <location evidence="1">Nucleus</location>
    </subcellularLocation>
</comment>
<dbReference type="AlphaFoldDB" id="A0A8S1BPK6"/>
<sequence>MAEENNETNNAEVSNSENTFPPDIQDPKSLQEVTQYVQSLLQTMQDNFQIMSDQIINRIDEMGARVDELEKNITDLMAQASTENEN</sequence>
<dbReference type="PANTHER" id="PTHR19424">
    <property type="entry name" value="HEAT SHOCK FACTOR BINDING PROTEIN 1"/>
    <property type="match status" value="1"/>
</dbReference>
<feature type="coiled-coil region" evidence="7">
    <location>
        <begin position="52"/>
        <end position="86"/>
    </location>
</feature>
<dbReference type="EMBL" id="CADEBC010000602">
    <property type="protein sequence ID" value="CAB3258980.1"/>
    <property type="molecule type" value="Genomic_DNA"/>
</dbReference>
<keyword evidence="7" id="KW-0175">Coiled coil</keyword>
<evidence type="ECO:0000256" key="1">
    <source>
        <dbReference type="ARBA" id="ARBA00004123"/>
    </source>
</evidence>
<proteinExistence type="inferred from homology"/>
<comment type="subunit">
    <text evidence="5">Homohexamer. Associates with heptad repeats of HSF1 trimers and probably also HSF1 monomers, and with HSP70. Association with HSF1 trimers and HSP70 coincides with attenuation of heat shock response and the conversion of HSF1 trimer to monomer.</text>
</comment>
<dbReference type="OrthoDB" id="4159489at2759"/>
<reference evidence="9 10" key="1">
    <citation type="submission" date="2020-04" db="EMBL/GenBank/DDBJ databases">
        <authorList>
            <person name="Wallbank WR R."/>
            <person name="Pardo Diaz C."/>
            <person name="Kozak K."/>
            <person name="Martin S."/>
            <person name="Jiggins C."/>
            <person name="Moest M."/>
            <person name="Warren A I."/>
            <person name="Byers J.R.P. K."/>
            <person name="Montejo-Kovacevich G."/>
            <person name="Yen C E."/>
        </authorList>
    </citation>
    <scope>NUCLEOTIDE SEQUENCE [LARGE SCALE GENOMIC DNA]</scope>
</reference>
<gene>
    <name evidence="9" type="ORF">APLA_LOCUS16797</name>
</gene>
<dbReference type="FunFam" id="1.20.5.430:FF:000002">
    <property type="entry name" value="Heat shock factor-binding protein 1"/>
    <property type="match status" value="1"/>
</dbReference>
<dbReference type="GO" id="GO:0070370">
    <property type="term" value="P:cellular heat acclimation"/>
    <property type="evidence" value="ECO:0007669"/>
    <property type="project" value="TreeGrafter"/>
</dbReference>
<evidence type="ECO:0000313" key="9">
    <source>
        <dbReference type="EMBL" id="CAB3258980.1"/>
    </source>
</evidence>
<dbReference type="GO" id="GO:0003714">
    <property type="term" value="F:transcription corepressor activity"/>
    <property type="evidence" value="ECO:0007669"/>
    <property type="project" value="InterPro"/>
</dbReference>
<protein>
    <recommendedName>
        <fullName evidence="6">Heat shock factor-binding protein 1</fullName>
    </recommendedName>
</protein>
<dbReference type="InterPro" id="IPR009643">
    <property type="entry name" value="HS1-bd"/>
</dbReference>
<evidence type="ECO:0000256" key="5">
    <source>
        <dbReference type="ARBA" id="ARBA00038772"/>
    </source>
</evidence>
<evidence type="ECO:0000256" key="8">
    <source>
        <dbReference type="SAM" id="MobiDB-lite"/>
    </source>
</evidence>
<keyword evidence="10" id="KW-1185">Reference proteome</keyword>
<accession>A0A8S1BPK6</accession>
<evidence type="ECO:0000256" key="2">
    <source>
        <dbReference type="ARBA" id="ARBA00006349"/>
    </source>
</evidence>
<feature type="region of interest" description="Disordered" evidence="8">
    <location>
        <begin position="1"/>
        <end position="28"/>
    </location>
</feature>
<feature type="compositionally biased region" description="Low complexity" evidence="8">
    <location>
        <begin position="7"/>
        <end position="19"/>
    </location>
</feature>
<dbReference type="PANTHER" id="PTHR19424:SF0">
    <property type="entry name" value="HEAT SHOCK FACTOR BINDING PROTEIN 1"/>
    <property type="match status" value="1"/>
</dbReference>
<evidence type="ECO:0000256" key="4">
    <source>
        <dbReference type="ARBA" id="ARBA00037689"/>
    </source>
</evidence>
<dbReference type="Proteomes" id="UP000494106">
    <property type="component" value="Unassembled WGS sequence"/>
</dbReference>
<evidence type="ECO:0000256" key="7">
    <source>
        <dbReference type="SAM" id="Coils"/>
    </source>
</evidence>
<name>A0A8S1BPK6_ARCPL</name>
<organism evidence="9 10">
    <name type="scientific">Arctia plantaginis</name>
    <name type="common">Wood tiger moth</name>
    <name type="synonym">Phalaena plantaginis</name>
    <dbReference type="NCBI Taxonomy" id="874455"/>
    <lineage>
        <taxon>Eukaryota</taxon>
        <taxon>Metazoa</taxon>
        <taxon>Ecdysozoa</taxon>
        <taxon>Arthropoda</taxon>
        <taxon>Hexapoda</taxon>
        <taxon>Insecta</taxon>
        <taxon>Pterygota</taxon>
        <taxon>Neoptera</taxon>
        <taxon>Endopterygota</taxon>
        <taxon>Lepidoptera</taxon>
        <taxon>Glossata</taxon>
        <taxon>Ditrysia</taxon>
        <taxon>Noctuoidea</taxon>
        <taxon>Erebidae</taxon>
        <taxon>Arctiinae</taxon>
        <taxon>Arctia</taxon>
    </lineage>
</organism>
<evidence type="ECO:0000256" key="6">
    <source>
        <dbReference type="ARBA" id="ARBA00039223"/>
    </source>
</evidence>
<comment type="similarity">
    <text evidence="2">Belongs to the HSBP1 family.</text>
</comment>
<dbReference type="Gene3D" id="1.20.5.430">
    <property type="match status" value="1"/>
</dbReference>
<dbReference type="GO" id="GO:0005829">
    <property type="term" value="C:cytosol"/>
    <property type="evidence" value="ECO:0007669"/>
    <property type="project" value="TreeGrafter"/>
</dbReference>
<evidence type="ECO:0000256" key="3">
    <source>
        <dbReference type="ARBA" id="ARBA00023242"/>
    </source>
</evidence>
<comment type="caution">
    <text evidence="9">The sequence shown here is derived from an EMBL/GenBank/DDBJ whole genome shotgun (WGS) entry which is preliminary data.</text>
</comment>
<comment type="function">
    <text evidence="4">Negative regulator of the heat shock response. Negatively affects HSF1 DNA-binding activity. May have a role in the suppression of the activation of the stress response during the aging process.</text>
</comment>